<protein>
    <submittedName>
        <fullName evidence="2">Uncharacterized protein</fullName>
    </submittedName>
</protein>
<dbReference type="EMBL" id="MVFC01000001">
    <property type="protein sequence ID" value="OON83066.1"/>
    <property type="molecule type" value="Genomic_DNA"/>
</dbReference>
<feature type="region of interest" description="Disordered" evidence="1">
    <location>
        <begin position="1"/>
        <end position="22"/>
    </location>
</feature>
<dbReference type="Proteomes" id="UP000190539">
    <property type="component" value="Unassembled WGS sequence"/>
</dbReference>
<evidence type="ECO:0000256" key="1">
    <source>
        <dbReference type="SAM" id="MobiDB-lite"/>
    </source>
</evidence>
<dbReference type="AlphaFoldDB" id="A0A1V4AGB7"/>
<proteinExistence type="predicted"/>
<sequence length="127" mass="13370">MGTSPQDDASASGSPAPDDAAEVARRAVEVYLTSELAAWDGQLGAAEDGSAEQADSLAGRRSAEQRLTGWHASGRLDDALAWAVDEKARADAKANVIDADRRDEIRRGLVSLGWNPETGTDSIFSAE</sequence>
<gene>
    <name evidence="2" type="ORF">B1H18_02835</name>
</gene>
<feature type="compositionally biased region" description="Low complexity" evidence="1">
    <location>
        <begin position="1"/>
        <end position="18"/>
    </location>
</feature>
<organism evidence="2 3">
    <name type="scientific">Streptomyces tsukubensis</name>
    <dbReference type="NCBI Taxonomy" id="83656"/>
    <lineage>
        <taxon>Bacteria</taxon>
        <taxon>Bacillati</taxon>
        <taxon>Actinomycetota</taxon>
        <taxon>Actinomycetes</taxon>
        <taxon>Kitasatosporales</taxon>
        <taxon>Streptomycetaceae</taxon>
        <taxon>Streptomyces</taxon>
    </lineage>
</organism>
<keyword evidence="3" id="KW-1185">Reference proteome</keyword>
<comment type="caution">
    <text evidence="2">The sequence shown here is derived from an EMBL/GenBank/DDBJ whole genome shotgun (WGS) entry which is preliminary data.</text>
</comment>
<reference evidence="2 3" key="1">
    <citation type="submission" date="2017-02" db="EMBL/GenBank/DDBJ databases">
        <title>Draft Genome Sequence of Streptomyces tsukubaensis F601, a Producer of the immunosuppressant tacrolimus FK506.</title>
        <authorList>
            <person name="Zong G."/>
            <person name="Zhong C."/>
            <person name="Fu J."/>
            <person name="Qin R."/>
            <person name="Cao G."/>
        </authorList>
    </citation>
    <scope>NUCLEOTIDE SEQUENCE [LARGE SCALE GENOMIC DNA]</scope>
    <source>
        <strain evidence="2 3">F601</strain>
    </source>
</reference>
<dbReference type="RefSeq" id="WP_077964495.1">
    <property type="nucleotide sequence ID" value="NZ_CP045178.1"/>
</dbReference>
<evidence type="ECO:0000313" key="2">
    <source>
        <dbReference type="EMBL" id="OON83066.1"/>
    </source>
</evidence>
<accession>A0A1V4AGB7</accession>
<evidence type="ECO:0000313" key="3">
    <source>
        <dbReference type="Proteomes" id="UP000190539"/>
    </source>
</evidence>
<name>A0A1V4AGB7_9ACTN</name>